<organism evidence="1 2">
    <name type="scientific">Acanthamoeba castellanii (strain ATCC 30010 / Neff)</name>
    <dbReference type="NCBI Taxonomy" id="1257118"/>
    <lineage>
        <taxon>Eukaryota</taxon>
        <taxon>Amoebozoa</taxon>
        <taxon>Discosea</taxon>
        <taxon>Longamoebia</taxon>
        <taxon>Centramoebida</taxon>
        <taxon>Acanthamoebidae</taxon>
        <taxon>Acanthamoeba</taxon>
    </lineage>
</organism>
<dbReference type="KEGG" id="acan:ACA1_153020"/>
<dbReference type="AlphaFoldDB" id="L8HHE5"/>
<proteinExistence type="predicted"/>
<dbReference type="OrthoDB" id="20073at2759"/>
<dbReference type="VEuPathDB" id="AmoebaDB:ACA1_153020"/>
<dbReference type="RefSeq" id="XP_004353631.1">
    <property type="nucleotide sequence ID" value="XM_004353579.1"/>
</dbReference>
<protein>
    <submittedName>
        <fullName evidence="1">Ubiquitin carrier protein</fullName>
    </submittedName>
</protein>
<reference evidence="1 2" key="1">
    <citation type="journal article" date="2013" name="Genome Biol.">
        <title>Genome of Acanthamoeba castellanii highlights extensive lateral gene transfer and early evolution of tyrosine kinase signaling.</title>
        <authorList>
            <person name="Clarke M."/>
            <person name="Lohan A.J."/>
            <person name="Liu B."/>
            <person name="Lagkouvardos I."/>
            <person name="Roy S."/>
            <person name="Zafar N."/>
            <person name="Bertelli C."/>
            <person name="Schilde C."/>
            <person name="Kianianmomeni A."/>
            <person name="Burglin T.R."/>
            <person name="Frech C."/>
            <person name="Turcotte B."/>
            <person name="Kopec K.O."/>
            <person name="Synnott J.M."/>
            <person name="Choo C."/>
            <person name="Paponov I."/>
            <person name="Finkler A."/>
            <person name="Soon Heng Tan C."/>
            <person name="Hutchins A.P."/>
            <person name="Weinmeier T."/>
            <person name="Rattei T."/>
            <person name="Chu J.S."/>
            <person name="Gimenez G."/>
            <person name="Irimia M."/>
            <person name="Rigden D.J."/>
            <person name="Fitzpatrick D.A."/>
            <person name="Lorenzo-Morales J."/>
            <person name="Bateman A."/>
            <person name="Chiu C.H."/>
            <person name="Tang P."/>
            <person name="Hegemann P."/>
            <person name="Fromm H."/>
            <person name="Raoult D."/>
            <person name="Greub G."/>
            <person name="Miranda-Saavedra D."/>
            <person name="Chen N."/>
            <person name="Nash P."/>
            <person name="Ginger M.L."/>
            <person name="Horn M."/>
            <person name="Schaap P."/>
            <person name="Caler L."/>
            <person name="Loftus B."/>
        </authorList>
    </citation>
    <scope>NUCLEOTIDE SEQUENCE [LARGE SCALE GENOMIC DNA]</scope>
    <source>
        <strain evidence="1 2">Neff</strain>
    </source>
</reference>
<name>L8HHE5_ACACF</name>
<evidence type="ECO:0000313" key="1">
    <source>
        <dbReference type="EMBL" id="ELR24103.1"/>
    </source>
</evidence>
<keyword evidence="2" id="KW-1185">Reference proteome</keyword>
<accession>L8HHE5</accession>
<dbReference type="GeneID" id="14925105"/>
<gene>
    <name evidence="1" type="ORF">ACA1_153020</name>
</gene>
<evidence type="ECO:0000313" key="2">
    <source>
        <dbReference type="Proteomes" id="UP000011083"/>
    </source>
</evidence>
<dbReference type="EMBL" id="KB007837">
    <property type="protein sequence ID" value="ELR24103.1"/>
    <property type="molecule type" value="Genomic_DNA"/>
</dbReference>
<sequence length="396" mass="45504">MSSGAQRRLLADLRELERQPLPMVSARIPRAIQKARAFSCHTCPHVPGCPWPPVVTKLEINQLPKKEADIIREELDVLGIDISLIWNNRKNEPSEINTNLDLLSYTAYSVDSVRQTVMGDAFTHWLPLCNEGRFRPEMAFETLAKLCNTMVVNVMAERTHASLKALSGYCAFQRLILHFARQYPSLVKAANSMVDMFVENESYRTKEVVKALGEFLPLLTITEKSWKDIALAYLYESFDRNVRWMLQKFPMLATTQPDPIVDEKRCALTFESSIVSLRLLLFHVYFLENVGRPEGMSLEDIAQGYDAMYGMPSAKMKESLQEACKQIQQVASWDEYFARIGVKAPTRDELTEWLRQSVANSARKGYHDPRKYSRYLTEKYGEDECELVDGQTRPRR</sequence>
<dbReference type="Proteomes" id="UP000011083">
    <property type="component" value="Unassembled WGS sequence"/>
</dbReference>